<accession>A0A3Q8X2B4</accession>
<dbReference type="OrthoDB" id="9809821at2"/>
<dbReference type="AlphaFoldDB" id="A0A3Q8X2B4"/>
<dbReference type="KEGG" id="palb:EJC50_03430"/>
<gene>
    <name evidence="3" type="ORF">EJC50_03430</name>
</gene>
<evidence type="ECO:0000313" key="3">
    <source>
        <dbReference type="EMBL" id="AZN38830.1"/>
    </source>
</evidence>
<sequence length="301" mass="33310">MPNNKKTIIITGANSGLGFEAARLIARSPEYRVILAARNNERAEQAKAEIMKSSPHAEIQTMELDVASLASVRTFVKRYNEQNEEPLFGLVCNAGINGMNKGLTQDGFDIVFETNHLGHFLLTNLLLPSMQPAGRILMVSSDMHKPPGDELTWPGTSALAHPDNKLGESFVRYPFSKLCNLYFTYELSRRLARMDSTITVNALNPGLMTNTNFALDKSRFTPEFLEAVSDRIGSLEGSSKGLAEIMTGDNYGQVTGEYYDRGTETIPSSPLSYNEDHALELWKFSISYTKLEQGETLAGLL</sequence>
<reference evidence="4" key="1">
    <citation type="submission" date="2018-12" db="EMBL/GenBank/DDBJ databases">
        <title>Genome sequence of Peanibacillus sp.</title>
        <authorList>
            <person name="Subramani G."/>
            <person name="Srinivasan S."/>
            <person name="Kim M.K."/>
        </authorList>
    </citation>
    <scope>NUCLEOTIDE SEQUENCE [LARGE SCALE GENOMIC DNA]</scope>
    <source>
        <strain evidence="4">18JY67-1</strain>
    </source>
</reference>
<evidence type="ECO:0000256" key="1">
    <source>
        <dbReference type="ARBA" id="ARBA00006484"/>
    </source>
</evidence>
<dbReference type="EMBL" id="CP034437">
    <property type="protein sequence ID" value="AZN38830.1"/>
    <property type="molecule type" value="Genomic_DNA"/>
</dbReference>
<dbReference type="Pfam" id="PF00106">
    <property type="entry name" value="adh_short"/>
    <property type="match status" value="1"/>
</dbReference>
<dbReference type="PANTHER" id="PTHR24320">
    <property type="entry name" value="RETINOL DEHYDROGENASE"/>
    <property type="match status" value="1"/>
</dbReference>
<name>A0A3Q8X2B4_9BACL</name>
<evidence type="ECO:0000256" key="2">
    <source>
        <dbReference type="ARBA" id="ARBA00023002"/>
    </source>
</evidence>
<dbReference type="Proteomes" id="UP000272528">
    <property type="component" value="Chromosome"/>
</dbReference>
<organism evidence="3 4">
    <name type="scientific">Paenibacillus albus</name>
    <dbReference type="NCBI Taxonomy" id="2495582"/>
    <lineage>
        <taxon>Bacteria</taxon>
        <taxon>Bacillati</taxon>
        <taxon>Bacillota</taxon>
        <taxon>Bacilli</taxon>
        <taxon>Bacillales</taxon>
        <taxon>Paenibacillaceae</taxon>
        <taxon>Paenibacillus</taxon>
    </lineage>
</organism>
<evidence type="ECO:0000313" key="4">
    <source>
        <dbReference type="Proteomes" id="UP000272528"/>
    </source>
</evidence>
<dbReference type="PRINTS" id="PR00081">
    <property type="entry name" value="GDHRDH"/>
</dbReference>
<dbReference type="RefSeq" id="WP_126012392.1">
    <property type="nucleotide sequence ID" value="NZ_CP034437.1"/>
</dbReference>
<protein>
    <submittedName>
        <fullName evidence="3">SDR family NAD(P)-dependent oxidoreductase</fullName>
    </submittedName>
</protein>
<dbReference type="InterPro" id="IPR002347">
    <property type="entry name" value="SDR_fam"/>
</dbReference>
<dbReference type="InterPro" id="IPR036291">
    <property type="entry name" value="NAD(P)-bd_dom_sf"/>
</dbReference>
<dbReference type="Gene3D" id="3.40.50.720">
    <property type="entry name" value="NAD(P)-binding Rossmann-like Domain"/>
    <property type="match status" value="1"/>
</dbReference>
<comment type="similarity">
    <text evidence="1">Belongs to the short-chain dehydrogenases/reductases (SDR) family.</text>
</comment>
<dbReference type="SUPFAM" id="SSF51735">
    <property type="entry name" value="NAD(P)-binding Rossmann-fold domains"/>
    <property type="match status" value="1"/>
</dbReference>
<proteinExistence type="inferred from homology"/>
<dbReference type="GO" id="GO:0016491">
    <property type="term" value="F:oxidoreductase activity"/>
    <property type="evidence" value="ECO:0007669"/>
    <property type="project" value="UniProtKB-KW"/>
</dbReference>
<dbReference type="PANTHER" id="PTHR24320:SF152">
    <property type="entry name" value="SHORT-CHAIN DEHYDROGENASE_REDUCTASE FAMILY PROTEIN"/>
    <property type="match status" value="1"/>
</dbReference>
<keyword evidence="4" id="KW-1185">Reference proteome</keyword>
<keyword evidence="2" id="KW-0560">Oxidoreductase</keyword>